<proteinExistence type="evidence at transcript level"/>
<sequence>MPVLGFLSSSQMSPHVSPTAVSAPAPQSSPWGRRSTEVGRFRLPKTISTGLCFTRSHSQTDQNAGPCWSFAYFLVTALTGRFFNPVARCSHPKAQHISWLP</sequence>
<dbReference type="AlphaFoldDB" id="Q95JP9"/>
<name>Q95JP9_MACFA</name>
<feature type="compositionally biased region" description="Polar residues" evidence="1">
    <location>
        <begin position="7"/>
        <end position="30"/>
    </location>
</feature>
<reference evidence="2" key="1">
    <citation type="journal article" date="2002" name="BMC Genomics">
        <title>Cynomolgus monkey testicular cDNAs for discovery of novel human genes in the human genome sequence.</title>
        <authorList>
            <person name="Osada N."/>
            <person name="Hida M."/>
            <person name="Kusuda J."/>
            <person name="Tanuma R."/>
            <person name="Hirata M."/>
            <person name="Suto Y."/>
            <person name="Hirai M."/>
            <person name="Terao K."/>
            <person name="Sugano S."/>
            <person name="Hashimoto K."/>
        </authorList>
    </citation>
    <scope>NUCLEOTIDE SEQUENCE</scope>
    <source>
        <tissue evidence="2">Testis</tissue>
    </source>
</reference>
<protein>
    <submittedName>
        <fullName evidence="2">Uncharacterized protein</fullName>
    </submittedName>
</protein>
<feature type="region of interest" description="Disordered" evidence="1">
    <location>
        <begin position="1"/>
        <end position="35"/>
    </location>
</feature>
<evidence type="ECO:0000256" key="1">
    <source>
        <dbReference type="SAM" id="MobiDB-lite"/>
    </source>
</evidence>
<accession>Q95JP9</accession>
<evidence type="ECO:0000313" key="2">
    <source>
        <dbReference type="EMBL" id="BAB63076.1"/>
    </source>
</evidence>
<dbReference type="EMBL" id="AB070131">
    <property type="protein sequence ID" value="BAB63076.1"/>
    <property type="molecule type" value="mRNA"/>
</dbReference>
<organism evidence="2">
    <name type="scientific">Macaca fascicularis</name>
    <name type="common">Crab-eating macaque</name>
    <name type="synonym">Cynomolgus monkey</name>
    <dbReference type="NCBI Taxonomy" id="9541"/>
    <lineage>
        <taxon>Eukaryota</taxon>
        <taxon>Metazoa</taxon>
        <taxon>Chordata</taxon>
        <taxon>Craniata</taxon>
        <taxon>Vertebrata</taxon>
        <taxon>Euteleostomi</taxon>
        <taxon>Mammalia</taxon>
        <taxon>Eutheria</taxon>
        <taxon>Euarchontoglires</taxon>
        <taxon>Primates</taxon>
        <taxon>Haplorrhini</taxon>
        <taxon>Catarrhini</taxon>
        <taxon>Cercopithecidae</taxon>
        <taxon>Cercopithecinae</taxon>
        <taxon>Macaca</taxon>
    </lineage>
</organism>